<dbReference type="GO" id="GO:0009409">
    <property type="term" value="P:response to cold"/>
    <property type="evidence" value="ECO:0007669"/>
    <property type="project" value="InterPro"/>
</dbReference>
<feature type="non-terminal residue" evidence="2">
    <location>
        <position position="1"/>
    </location>
</feature>
<evidence type="ECO:0000256" key="1">
    <source>
        <dbReference type="SAM" id="MobiDB-lite"/>
    </source>
</evidence>
<dbReference type="InterPro" id="IPR044678">
    <property type="entry name" value="COR27/28"/>
</dbReference>
<proteinExistence type="predicted"/>
<evidence type="ECO:0000313" key="2">
    <source>
        <dbReference type="EMBL" id="KAH9316020.1"/>
    </source>
</evidence>
<name>A0AA38G619_TAXCH</name>
<comment type="caution">
    <text evidence="2">The sequence shown here is derived from an EMBL/GenBank/DDBJ whole genome shotgun (WGS) entry which is preliminary data.</text>
</comment>
<dbReference type="Proteomes" id="UP000824469">
    <property type="component" value="Unassembled WGS sequence"/>
</dbReference>
<organism evidence="2 3">
    <name type="scientific">Taxus chinensis</name>
    <name type="common">Chinese yew</name>
    <name type="synonym">Taxus wallichiana var. chinensis</name>
    <dbReference type="NCBI Taxonomy" id="29808"/>
    <lineage>
        <taxon>Eukaryota</taxon>
        <taxon>Viridiplantae</taxon>
        <taxon>Streptophyta</taxon>
        <taxon>Embryophyta</taxon>
        <taxon>Tracheophyta</taxon>
        <taxon>Spermatophyta</taxon>
        <taxon>Pinopsida</taxon>
        <taxon>Pinidae</taxon>
        <taxon>Conifers II</taxon>
        <taxon>Cupressales</taxon>
        <taxon>Taxaceae</taxon>
        <taxon>Taxus</taxon>
    </lineage>
</organism>
<gene>
    <name evidence="2" type="ORF">KI387_024647</name>
</gene>
<accession>A0AA38G619</accession>
<dbReference type="PANTHER" id="PTHR33676:SF3">
    <property type="entry name" value="COLD-REGULATED PROTEIN 27"/>
    <property type="match status" value="1"/>
</dbReference>
<feature type="region of interest" description="Disordered" evidence="1">
    <location>
        <begin position="354"/>
        <end position="374"/>
    </location>
</feature>
<dbReference type="AlphaFoldDB" id="A0AA38G619"/>
<sequence>MVCKHDCNMDYGFQSEDSIQECCADSDDDENDSAILGHEEKIEEDESVGSMWTNNSPNGEDCTAHNSTSNSIAEMEESLDTAWTDEKHSSYLNSIEASFVEQMYEKKYRALDICGHTPKQNDSSDTDCTESRPNFPSINKFKILQKGHWQKLNYNRAWHLGISTPRAVMASPWIRHFIPAPNFKGYEVPSQTVHECRGEHGIAAAGGPQINALESKQSCHTRTVHEAFPDANKQLCVQHHRIGYKFVDSKSICGKTEMRNLCKQESLVHPGSCFDKGERDIMRESNMERNPINRLIKKQKMKNESICCSYRDQVIEMEDSLDTAWTDDKHGSYLNSIQTSFVEQMYEKNCALDSGRIPKQNDSSDPDSDESRPNFASINKFKILQKGHWQKLDYNRAWHLGVSTPQAVIASPCIQHSIPAPYFKGHEVPSQAVHEYLSEHGIAAEGCPQMNALESKQSCHTRTVHDAFPDANKQLHVQHQRTGYQFADSKSICGITERRNICNKESLVRPGSCFDKGEQDIMRESNMERNPINRLMKKQKMKIESICCSDRDQ</sequence>
<keyword evidence="3" id="KW-1185">Reference proteome</keyword>
<dbReference type="GO" id="GO:0042752">
    <property type="term" value="P:regulation of circadian rhythm"/>
    <property type="evidence" value="ECO:0007669"/>
    <property type="project" value="InterPro"/>
</dbReference>
<reference evidence="2 3" key="1">
    <citation type="journal article" date="2021" name="Nat. Plants">
        <title>The Taxus genome provides insights into paclitaxel biosynthesis.</title>
        <authorList>
            <person name="Xiong X."/>
            <person name="Gou J."/>
            <person name="Liao Q."/>
            <person name="Li Y."/>
            <person name="Zhou Q."/>
            <person name="Bi G."/>
            <person name="Li C."/>
            <person name="Du R."/>
            <person name="Wang X."/>
            <person name="Sun T."/>
            <person name="Guo L."/>
            <person name="Liang H."/>
            <person name="Lu P."/>
            <person name="Wu Y."/>
            <person name="Zhang Z."/>
            <person name="Ro D.K."/>
            <person name="Shang Y."/>
            <person name="Huang S."/>
            <person name="Yan J."/>
        </authorList>
    </citation>
    <scope>NUCLEOTIDE SEQUENCE [LARGE SCALE GENOMIC DNA]</scope>
    <source>
        <strain evidence="2">Ta-2019</strain>
    </source>
</reference>
<dbReference type="PANTHER" id="PTHR33676">
    <property type="entry name" value="COLD REGULATED PROTEIN 27"/>
    <property type="match status" value="1"/>
</dbReference>
<dbReference type="EMBL" id="JAHRHJ020000005">
    <property type="protein sequence ID" value="KAH9316020.1"/>
    <property type="molecule type" value="Genomic_DNA"/>
</dbReference>
<protein>
    <submittedName>
        <fullName evidence="2">Uncharacterized protein</fullName>
    </submittedName>
</protein>
<evidence type="ECO:0000313" key="3">
    <source>
        <dbReference type="Proteomes" id="UP000824469"/>
    </source>
</evidence>